<dbReference type="InterPro" id="IPR051492">
    <property type="entry name" value="Dynamin-Rho_GEF"/>
</dbReference>
<feature type="compositionally biased region" description="Low complexity" evidence="3">
    <location>
        <begin position="68"/>
        <end position="79"/>
    </location>
</feature>
<dbReference type="EMBL" id="JAWRVI010000027">
    <property type="protein sequence ID" value="KAK4088120.1"/>
    <property type="molecule type" value="Genomic_DNA"/>
</dbReference>
<feature type="compositionally biased region" description="Basic and acidic residues" evidence="3">
    <location>
        <begin position="493"/>
        <end position="502"/>
    </location>
</feature>
<feature type="region of interest" description="Disordered" evidence="3">
    <location>
        <begin position="1374"/>
        <end position="1398"/>
    </location>
</feature>
<feature type="region of interest" description="Disordered" evidence="3">
    <location>
        <begin position="2047"/>
        <end position="2147"/>
    </location>
</feature>
<dbReference type="SUPFAM" id="SSF103657">
    <property type="entry name" value="BAR/IMD domain-like"/>
    <property type="match status" value="1"/>
</dbReference>
<feature type="region of interest" description="Disordered" evidence="3">
    <location>
        <begin position="1334"/>
        <end position="1353"/>
    </location>
</feature>
<feature type="compositionally biased region" description="Basic residues" evidence="3">
    <location>
        <begin position="352"/>
        <end position="367"/>
    </location>
</feature>
<feature type="region of interest" description="Disordered" evidence="3">
    <location>
        <begin position="962"/>
        <end position="1066"/>
    </location>
</feature>
<sequence>MEVEGVGAADRPRHPPGREGGPAWKPAGPPLHPSIQPSARLPMSCRPLIADQARRRARGSPGPPCPPAAAAADACKLPPRNIRPKVWPEGKGQPAAAVRIPHSACPWCENDEGVAAAAEATSSSKVLAGEAWNLAASRLVLEVLKVQSASTPILRDAMQRWDVTGCARRPHIAAQAQAPGTGTPRALGNPPPQIQGGAATPSSPPPRPTLLLFRRVLWSSSSSSTSSNKPQSTRATLAWPVSPNPIPAAATSSYNQNPSRPRLQSSALALSRPSSWLSARTAARSPASANALTHPCSLLRLTHARLAPRRGQVVTMDPDPDVDLLTHDGAVHAAAVTADTAGGLVPSFDAHSHHHHASPHHHHHHHHLDTFDHHHYDHDLEDEAYPQTHRHDLGVAYYDDEPHESHHDTDRLSPDHFYRSHSPDSDPDAIPMASSTVVRPSLRSNGDGTTPRHPPIAANRTLPRSNNVRSVSSPVDSRQPGSGAWATPKGKPSVKDLKKKFDQNGGVSSIPRAPLRPGATPPHHAASAKSSAVAAAYSDLRTGTGARDLSTQDRNDHAAARGQRSRFVVEDAVSSNSQSFASRIGKPRSLANGKMPASKSMTQLSHEDPPQQPHMLQQPPQPPSPPANSRSHALLFGEILPDEPDTSALGFGIDRVRPRRTPDSRCLPPGHHRSFSDPELEPPSPSTWYRENATEQNNVIDASRAPPAGHNRSQSDVAASHSDAPAVNPRQPLTQSTTVPSGLGQPSTTSKLPVSIRKANSPSPSSPASTRSSSPTAVKRSQATARTSRASPASTSSRAITPVTRAKTPTQGATGRRPPPPSLGAPSSSRLQAYIAAPPPALSPPLRSSRPRQTVSVATASGSREKEAGGTKTRDRFNPNGTAKSGGETGRRRKISIGPIDFEQRREHIRLAYSKSIRESQAHEARREAAERRQKDMERAAKAKAKAEVAARTALPSIIQQHGGLDHSPETGSAAPLTKQAAGTSGQLSIPPLVVSTAESLESAPAEPATPDIDSPTLGVPGSFPSLSPPQRTEKRPLSILSATSETTEFDGEPQTTPPTQAQSPLEVSAASLQLEPAAPQARAEYHSPFEDDADFHDAPMSPEPIVSVGETVPVAAEEDVDHVVPGAFRDEVEEADLTLHTLPSHGTIVTMVPASDHAEGTDSALDTVPFPRMDVQDESDCHSESDGAHGVYSVRPDDDAVTDACTEETDDHDRAALLRPDFGYADQLSSHRASTCASSEADIGQFEDDMSSNEVNSSSLTVPQSSTQRDRLSQQSAWTDYSVGSTDPSDAARSTMHSQDESPTFGHVTIFESMTTARESLSSYRDTQYASDMRDVPDSTRSSLHFGHHQLPELDTGGGFSIPYLSTTPDPALTYLPSPNHEPPAVPSSVPGSALDSRTSSVFYDQSQFSSTLVNSERESDEYLVQTETPQSMDPAEQLFSSRTTAESDAKSLPQEPDEPSGKERHRLLQRRNVIKELVDTEAVFVRDMNIVEEIYKGTAEACPRLDSKTVKLIFRNSDEIIDFHTAFLAQLKDAVSSVYVPKSGRTLAQREDSSIVSDNSQGSSADPSDVKDRATLLGSVFQANMERMKAAHEGFLRNSDQAAKRLIQIQQDATVKVWLNECNEVAKDLTAAWDLDSLLIKPMQRITKYPNLIITLLQHTPQDHPDRDSLMAAKDALETAIIEINKTKKNFELVGQIVGRKRKESDVRAGFARAFGKRVDKLQTPNSRVPEDADYAKLNERFGDDYLRLQVVLRDVEFYTRQVSAYVHEFLQYMSSIELVMRLQPGSYPELESKWVQFNISVRDLEKVALEEHLAQVRKHVIEPFEHVIKAYGNPSLAMKKRQKRRLDYERSELLKRAGKSVDPKLRELVEQYEALNDTLKKELPMLSSLTERVGNICLGNFVNIQASWYGTWKDKMKTVLGDSPEMPELDEVVATFQRDFPYAHEQVMSIGILNPARWGTWARNSQSTTTSLDDSTLRSRSRPSDVEARDRELSMISDTAPSLPPTDLGRRRSGSLTGSTGLGNGSAPNPHQYYYRDYYSGLQSQQGNFASPRSPELAGSSRSAGGTGATSTRPSTGRSFDSAGVQRQSLESSQAHRRDSATTYNSSHQPQESRRFSNLFHSALPLPDGAEESQRSSRASSRERRRASDGYNILWLAASLFEFNIATTKHEAGYPYLTYQAGEIFDVIAEKGELWLAKNQDDPVDQVGWIWSKHFAKLADS</sequence>
<feature type="compositionally biased region" description="Basic and acidic residues" evidence="3">
    <location>
        <begin position="403"/>
        <end position="424"/>
    </location>
</feature>
<feature type="compositionally biased region" description="Low complexity" evidence="3">
    <location>
        <begin position="463"/>
        <end position="478"/>
    </location>
</feature>
<feature type="compositionally biased region" description="Low complexity" evidence="3">
    <location>
        <begin position="2061"/>
        <end position="2082"/>
    </location>
</feature>
<evidence type="ECO:0000256" key="1">
    <source>
        <dbReference type="ARBA" id="ARBA00022658"/>
    </source>
</evidence>
<dbReference type="Pfam" id="PF00621">
    <property type="entry name" value="RhoGEF"/>
    <property type="match status" value="1"/>
</dbReference>
<protein>
    <recommendedName>
        <fullName evidence="4">DH domain-containing protein</fullName>
    </recommendedName>
</protein>
<dbReference type="InterPro" id="IPR035899">
    <property type="entry name" value="DBL_dom_sf"/>
</dbReference>
<dbReference type="Proteomes" id="UP001287286">
    <property type="component" value="Unassembled WGS sequence"/>
</dbReference>
<feature type="compositionally biased region" description="Basic and acidic residues" evidence="3">
    <location>
        <begin position="550"/>
        <end position="559"/>
    </location>
</feature>
<keyword evidence="1" id="KW-0344">Guanine-nucleotide releasing factor</keyword>
<feature type="compositionally biased region" description="Low complexity" evidence="3">
    <location>
        <begin position="1054"/>
        <end position="1063"/>
    </location>
</feature>
<dbReference type="InterPro" id="IPR027267">
    <property type="entry name" value="AH/BAR_dom_sf"/>
</dbReference>
<dbReference type="SUPFAM" id="SSF48065">
    <property type="entry name" value="DBL homology domain (DH-domain)"/>
    <property type="match status" value="1"/>
</dbReference>
<dbReference type="InterPro" id="IPR004148">
    <property type="entry name" value="BAR_dom"/>
</dbReference>
<feature type="coiled-coil region" evidence="2">
    <location>
        <begin position="920"/>
        <end position="947"/>
    </location>
</feature>
<feature type="region of interest" description="Disordered" evidence="3">
    <location>
        <begin position="1552"/>
        <end position="1572"/>
    </location>
</feature>
<evidence type="ECO:0000259" key="4">
    <source>
        <dbReference type="PROSITE" id="PS50010"/>
    </source>
</evidence>
<feature type="region of interest" description="Disordered" evidence="3">
    <location>
        <begin position="1411"/>
        <end position="1466"/>
    </location>
</feature>
<gene>
    <name evidence="5" type="ORF">Purlil1_7599</name>
</gene>
<feature type="region of interest" description="Disordered" evidence="3">
    <location>
        <begin position="1"/>
        <end position="79"/>
    </location>
</feature>
<dbReference type="CDD" id="cd07589">
    <property type="entry name" value="BAR_DNMBP"/>
    <property type="match status" value="1"/>
</dbReference>
<dbReference type="PANTHER" id="PTHR22834:SF20">
    <property type="entry name" value="SH3 DOMAIN-CONTAINING PROTEIN"/>
    <property type="match status" value="1"/>
</dbReference>
<reference evidence="5 6" key="1">
    <citation type="journal article" date="2024" name="Microbiol. Resour. Announc.">
        <title>Genome annotations for the ascomycete fungi Trichoderma harzianum, Trichoderma aggressivum, and Purpureocillium lilacinum.</title>
        <authorList>
            <person name="Beijen E.P.W."/>
            <person name="Ohm R.A."/>
        </authorList>
    </citation>
    <scope>NUCLEOTIDE SEQUENCE [LARGE SCALE GENOMIC DNA]</scope>
    <source>
        <strain evidence="5 6">CBS 150709</strain>
    </source>
</reference>
<feature type="compositionally biased region" description="Basic and acidic residues" evidence="3">
    <location>
        <begin position="863"/>
        <end position="877"/>
    </location>
</feature>
<feature type="region of interest" description="Disordered" evidence="3">
    <location>
        <begin position="176"/>
        <end position="206"/>
    </location>
</feature>
<evidence type="ECO:0000256" key="3">
    <source>
        <dbReference type="SAM" id="MobiDB-lite"/>
    </source>
</evidence>
<feature type="region of interest" description="Disordered" evidence="3">
    <location>
        <begin position="221"/>
        <end position="241"/>
    </location>
</feature>
<feature type="compositionally biased region" description="Polar residues" evidence="3">
    <location>
        <begin position="731"/>
        <end position="752"/>
    </location>
</feature>
<organism evidence="5 6">
    <name type="scientific">Purpureocillium lilacinum</name>
    <name type="common">Paecilomyces lilacinus</name>
    <dbReference type="NCBI Taxonomy" id="33203"/>
    <lineage>
        <taxon>Eukaryota</taxon>
        <taxon>Fungi</taxon>
        <taxon>Dikarya</taxon>
        <taxon>Ascomycota</taxon>
        <taxon>Pezizomycotina</taxon>
        <taxon>Sordariomycetes</taxon>
        <taxon>Hypocreomycetidae</taxon>
        <taxon>Hypocreales</taxon>
        <taxon>Ophiocordycipitaceae</taxon>
        <taxon>Purpureocillium</taxon>
    </lineage>
</organism>
<dbReference type="Gene3D" id="1.20.900.10">
    <property type="entry name" value="Dbl homology (DH) domain"/>
    <property type="match status" value="1"/>
</dbReference>
<feature type="compositionally biased region" description="Basic and acidic residues" evidence="3">
    <location>
        <begin position="654"/>
        <end position="663"/>
    </location>
</feature>
<feature type="compositionally biased region" description="Low complexity" evidence="3">
    <location>
        <begin position="761"/>
        <end position="801"/>
    </location>
</feature>
<evidence type="ECO:0000313" key="5">
    <source>
        <dbReference type="EMBL" id="KAK4088120.1"/>
    </source>
</evidence>
<keyword evidence="2" id="KW-0175">Coiled coil</keyword>
<keyword evidence="6" id="KW-1185">Reference proteome</keyword>
<feature type="region of interest" description="Disordered" evidence="3">
    <location>
        <begin position="702"/>
        <end position="895"/>
    </location>
</feature>
<feature type="region of interest" description="Disordered" evidence="3">
    <location>
        <begin position="1969"/>
        <end position="2032"/>
    </location>
</feature>
<dbReference type="PANTHER" id="PTHR22834">
    <property type="entry name" value="NUCLEAR FUSION PROTEIN FUS2"/>
    <property type="match status" value="1"/>
</dbReference>
<dbReference type="Gene3D" id="1.20.1270.60">
    <property type="entry name" value="Arfaptin homology (AH) domain/BAR domain"/>
    <property type="match status" value="1"/>
</dbReference>
<feature type="compositionally biased region" description="Polar residues" evidence="3">
    <location>
        <begin position="853"/>
        <end position="862"/>
    </location>
</feature>
<feature type="domain" description="DH" evidence="4">
    <location>
        <begin position="1471"/>
        <end position="1689"/>
    </location>
</feature>
<feature type="region of interest" description="Disordered" evidence="3">
    <location>
        <begin position="399"/>
        <end position="532"/>
    </location>
</feature>
<dbReference type="CDD" id="cd00160">
    <property type="entry name" value="RhoGEF"/>
    <property type="match status" value="1"/>
</dbReference>
<feature type="compositionally biased region" description="Polar residues" evidence="3">
    <location>
        <begin position="1253"/>
        <end position="1289"/>
    </location>
</feature>
<comment type="caution">
    <text evidence="5">The sequence shown here is derived from an EMBL/GenBank/DDBJ whole genome shotgun (WGS) entry which is preliminary data.</text>
</comment>
<feature type="compositionally biased region" description="Polar residues" evidence="3">
    <location>
        <begin position="1556"/>
        <end position="1568"/>
    </location>
</feature>
<feature type="compositionally biased region" description="Polar residues" evidence="3">
    <location>
        <begin position="433"/>
        <end position="448"/>
    </location>
</feature>
<name>A0ABR0BVV4_PURLI</name>
<dbReference type="InterPro" id="IPR000219">
    <property type="entry name" value="DH_dom"/>
</dbReference>
<feature type="region of interest" description="Disordered" evidence="3">
    <location>
        <begin position="1177"/>
        <end position="1197"/>
    </location>
</feature>
<evidence type="ECO:0000313" key="6">
    <source>
        <dbReference type="Proteomes" id="UP001287286"/>
    </source>
</evidence>
<feature type="compositionally biased region" description="Basic and acidic residues" evidence="3">
    <location>
        <begin position="1985"/>
        <end position="1996"/>
    </location>
</feature>
<feature type="region of interest" description="Disordered" evidence="3">
    <location>
        <begin position="346"/>
        <end position="370"/>
    </location>
</feature>
<evidence type="ECO:0000256" key="2">
    <source>
        <dbReference type="SAM" id="Coils"/>
    </source>
</evidence>
<dbReference type="PROSITE" id="PS50010">
    <property type="entry name" value="DH_2"/>
    <property type="match status" value="1"/>
</dbReference>
<dbReference type="SMART" id="SM00325">
    <property type="entry name" value="RhoGEF"/>
    <property type="match status" value="1"/>
</dbReference>
<feature type="region of interest" description="Disordered" evidence="3">
    <location>
        <begin position="544"/>
        <end position="689"/>
    </location>
</feature>
<feature type="compositionally biased region" description="Polar residues" evidence="3">
    <location>
        <begin position="2104"/>
        <end position="2113"/>
    </location>
</feature>
<feature type="compositionally biased region" description="Basic and acidic residues" evidence="3">
    <location>
        <begin position="2135"/>
        <end position="2147"/>
    </location>
</feature>
<feature type="compositionally biased region" description="Low complexity" evidence="3">
    <location>
        <begin position="996"/>
        <end position="1011"/>
    </location>
</feature>
<dbReference type="Pfam" id="PF03114">
    <property type="entry name" value="BAR"/>
    <property type="match status" value="1"/>
</dbReference>
<proteinExistence type="predicted"/>
<feature type="region of interest" description="Disordered" evidence="3">
    <location>
        <begin position="1250"/>
        <end position="1307"/>
    </location>
</feature>
<accession>A0ABR0BVV4</accession>